<protein>
    <submittedName>
        <fullName evidence="1">Uncharacterized protein</fullName>
    </submittedName>
</protein>
<proteinExistence type="predicted"/>
<evidence type="ECO:0000313" key="1">
    <source>
        <dbReference type="EMBL" id="KAI4375979.1"/>
    </source>
</evidence>
<sequence>MKTDARTTICKDRKNKGIIEEGHKRKIDDEQEYEVHLQTERERRKKMKDRFTELHDLIPNISAKVSHGNPSRRILSLDPSKSYML</sequence>
<reference evidence="2" key="1">
    <citation type="journal article" date="2023" name="Front. Plant Sci.">
        <title>Chromosomal-level genome assembly of Melastoma candidum provides insights into trichome evolution.</title>
        <authorList>
            <person name="Zhong Y."/>
            <person name="Wu W."/>
            <person name="Sun C."/>
            <person name="Zou P."/>
            <person name="Liu Y."/>
            <person name="Dai S."/>
            <person name="Zhou R."/>
        </authorList>
    </citation>
    <scope>NUCLEOTIDE SEQUENCE [LARGE SCALE GENOMIC DNA]</scope>
</reference>
<comment type="caution">
    <text evidence="1">The sequence shown here is derived from an EMBL/GenBank/DDBJ whole genome shotgun (WGS) entry which is preliminary data.</text>
</comment>
<accession>A0ACB9RED3</accession>
<name>A0ACB9RED3_9MYRT</name>
<keyword evidence="2" id="KW-1185">Reference proteome</keyword>
<dbReference type="Proteomes" id="UP001057402">
    <property type="component" value="Chromosome 4"/>
</dbReference>
<evidence type="ECO:0000313" key="2">
    <source>
        <dbReference type="Proteomes" id="UP001057402"/>
    </source>
</evidence>
<organism evidence="1 2">
    <name type="scientific">Melastoma candidum</name>
    <dbReference type="NCBI Taxonomy" id="119954"/>
    <lineage>
        <taxon>Eukaryota</taxon>
        <taxon>Viridiplantae</taxon>
        <taxon>Streptophyta</taxon>
        <taxon>Embryophyta</taxon>
        <taxon>Tracheophyta</taxon>
        <taxon>Spermatophyta</taxon>
        <taxon>Magnoliopsida</taxon>
        <taxon>eudicotyledons</taxon>
        <taxon>Gunneridae</taxon>
        <taxon>Pentapetalae</taxon>
        <taxon>rosids</taxon>
        <taxon>malvids</taxon>
        <taxon>Myrtales</taxon>
        <taxon>Melastomataceae</taxon>
        <taxon>Melastomatoideae</taxon>
        <taxon>Melastomateae</taxon>
        <taxon>Melastoma</taxon>
    </lineage>
</organism>
<gene>
    <name evidence="1" type="ORF">MLD38_013786</name>
</gene>
<dbReference type="EMBL" id="CM042883">
    <property type="protein sequence ID" value="KAI4375979.1"/>
    <property type="molecule type" value="Genomic_DNA"/>
</dbReference>